<name>A0ABX7X5R8_9GAMM</name>
<protein>
    <recommendedName>
        <fullName evidence="4">SD-repeat containing protein B domain-containing protein</fullName>
    </recommendedName>
</protein>
<dbReference type="PANTHER" id="PTHR23303:SF15">
    <property type="entry name" value="COLOSSIN-A"/>
    <property type="match status" value="1"/>
</dbReference>
<dbReference type="Pfam" id="PF17210">
    <property type="entry name" value="SdrD_B"/>
    <property type="match status" value="1"/>
</dbReference>
<evidence type="ECO:0000256" key="1">
    <source>
        <dbReference type="ARBA" id="ARBA00004613"/>
    </source>
</evidence>
<dbReference type="EMBL" id="CP072800">
    <property type="protein sequence ID" value="QTR50173.1"/>
    <property type="molecule type" value="Genomic_DNA"/>
</dbReference>
<accession>A0ABX7X5R8</accession>
<keyword evidence="6" id="KW-1185">Reference proteome</keyword>
<keyword evidence="3" id="KW-0732">Signal</keyword>
<evidence type="ECO:0000259" key="4">
    <source>
        <dbReference type="Pfam" id="PF17210"/>
    </source>
</evidence>
<evidence type="ECO:0000313" key="6">
    <source>
        <dbReference type="Proteomes" id="UP000672027"/>
    </source>
</evidence>
<keyword evidence="2" id="KW-0964">Secreted</keyword>
<comment type="subcellular location">
    <subcellularLocation>
        <location evidence="1">Secreted</location>
    </subcellularLocation>
</comment>
<dbReference type="InterPro" id="IPR051417">
    <property type="entry name" value="SDr/BOS_complex"/>
</dbReference>
<dbReference type="PANTHER" id="PTHR23303">
    <property type="entry name" value="CARBOXYPEPTIDASE REGULATORY REGION-CONTAINING"/>
    <property type="match status" value="1"/>
</dbReference>
<evidence type="ECO:0000256" key="2">
    <source>
        <dbReference type="ARBA" id="ARBA00022525"/>
    </source>
</evidence>
<sequence length="177" mass="17647">MQFETLAGMTLVGANQGTDDTLDSDPSGDGKVAVTVVSGVGNQTVDAGVVPAKLGDYVWLDTNGDGKQDAGEPPVAGITVALLDKAGAPVLDVAGNAVTTLTDAAGKYQFVVLPGEYSVKFTLPTGAAFTQAAQGTAEQDSNADTTTGSTASVTLASGASDQTLDAGLARHALAVWC</sequence>
<reference evidence="5 6" key="1">
    <citation type="submission" date="2021-04" db="EMBL/GenBank/DDBJ databases">
        <title>Genomics, taxonomy and metabolism of representatives of sulfur bacteria of the genus Thiothrix: Thiothrix fructosivorans QT, Thiothrix unzii A1T and three new species, Thiothrix subterranea sp. nov., Thiothrix litoralis sp. nov. and 'Candidatus Thiothrix anitrata' sp. nov.</title>
        <authorList>
            <person name="Ravin N.V."/>
            <person name="Smolyakov D."/>
            <person name="Rudenko T.S."/>
            <person name="Mardanov A.V."/>
            <person name="Beletsky A.V."/>
            <person name="Markov N.D."/>
            <person name="Fomenkov A.I."/>
            <person name="Roberts R.J."/>
            <person name="Karnachuk O.V."/>
            <person name="Novikov A."/>
            <person name="Grabovich M.Y."/>
        </authorList>
    </citation>
    <scope>NUCLEOTIDE SEQUENCE [LARGE SCALE GENOMIC DNA]</scope>
    <source>
        <strain evidence="5 6">A52</strain>
    </source>
</reference>
<dbReference type="Proteomes" id="UP000672027">
    <property type="component" value="Chromosome"/>
</dbReference>
<dbReference type="Gene3D" id="2.60.40.10">
    <property type="entry name" value="Immunoglobulins"/>
    <property type="match status" value="1"/>
</dbReference>
<gene>
    <name evidence="5" type="ORF">J8380_00880</name>
</gene>
<evidence type="ECO:0000256" key="3">
    <source>
        <dbReference type="ARBA" id="ARBA00022729"/>
    </source>
</evidence>
<dbReference type="InterPro" id="IPR033764">
    <property type="entry name" value="Sdr_B"/>
</dbReference>
<organism evidence="5 6">
    <name type="scientific">Candidatus Thiothrix anitrata</name>
    <dbReference type="NCBI Taxonomy" id="2823902"/>
    <lineage>
        <taxon>Bacteria</taxon>
        <taxon>Pseudomonadati</taxon>
        <taxon>Pseudomonadota</taxon>
        <taxon>Gammaproteobacteria</taxon>
        <taxon>Thiotrichales</taxon>
        <taxon>Thiotrichaceae</taxon>
        <taxon>Thiothrix</taxon>
    </lineage>
</organism>
<feature type="domain" description="SD-repeat containing protein B" evidence="4">
    <location>
        <begin position="52"/>
        <end position="168"/>
    </location>
</feature>
<evidence type="ECO:0000313" key="5">
    <source>
        <dbReference type="EMBL" id="QTR50173.1"/>
    </source>
</evidence>
<proteinExistence type="predicted"/>
<dbReference type="InterPro" id="IPR013783">
    <property type="entry name" value="Ig-like_fold"/>
</dbReference>
<dbReference type="RefSeq" id="WP_210227223.1">
    <property type="nucleotide sequence ID" value="NZ_CP072800.1"/>
</dbReference>
<dbReference type="SUPFAM" id="SSF117074">
    <property type="entry name" value="Hypothetical protein PA1324"/>
    <property type="match status" value="1"/>
</dbReference>